<sequence>MVRGCQQLEEAIFTHKIPRLTISLPSAKQNRLALWSRTIQQRFPRLHGGGKLEVRCSSEDLGHDSRVTAIAASPDGRHFATGAYDGTIIIWSTIAYPQKILIEISSSFRGISALAFSDTGDFLAAIHTTDEHDVLTVWRVVDGSQLISTEDIKQTRIRSCLWWRDDLDCIHLSALAVPSCPDEVSEPLPVQLLFTSIHDTWNLTTSLMPLKSAILAESYELYPSDGQVYAVLSSDGRLAAVALDGYSGLGCWVWHTADPTAMHRLTITSYGTPSSATFVGDTLVIGFKDGTIRWWDLSSFPMATTGPRGTLTVRDNGQGVLALSVSSAGSFLAAWNYSNTSVTLVRRYCGDFFPHISLQGHTDWVNAACFSPCERYIATASNDATVRLWSVMDGSLIWRFTDHSHEVMHVVFSGDGSTLASADCKGQVVLHPVSWFIRLDVPCAPLTD</sequence>
<keyword evidence="1 3" id="KW-0853">WD repeat</keyword>
<accession>A0A5C2SK89</accession>
<dbReference type="PROSITE" id="PS50082">
    <property type="entry name" value="WD_REPEATS_2"/>
    <property type="match status" value="2"/>
</dbReference>
<dbReference type="SUPFAM" id="SSF50978">
    <property type="entry name" value="WD40 repeat-like"/>
    <property type="match status" value="1"/>
</dbReference>
<dbReference type="SMART" id="SM00320">
    <property type="entry name" value="WD40"/>
    <property type="match status" value="5"/>
</dbReference>
<dbReference type="Proteomes" id="UP000313359">
    <property type="component" value="Unassembled WGS sequence"/>
</dbReference>
<dbReference type="InterPro" id="IPR020472">
    <property type="entry name" value="WD40_PAC1"/>
</dbReference>
<dbReference type="Gene3D" id="2.130.10.10">
    <property type="entry name" value="YVTN repeat-like/Quinoprotein amine dehydrogenase"/>
    <property type="match status" value="3"/>
</dbReference>
<dbReference type="OrthoDB" id="972532at2759"/>
<feature type="repeat" description="WD" evidence="3">
    <location>
        <begin position="60"/>
        <end position="92"/>
    </location>
</feature>
<evidence type="ECO:0000256" key="2">
    <source>
        <dbReference type="ARBA" id="ARBA00022737"/>
    </source>
</evidence>
<evidence type="ECO:0000256" key="3">
    <source>
        <dbReference type="PROSITE-ProRule" id="PRU00221"/>
    </source>
</evidence>
<keyword evidence="2" id="KW-0677">Repeat</keyword>
<dbReference type="PANTHER" id="PTHR44019">
    <property type="entry name" value="WD REPEAT-CONTAINING PROTEIN 55"/>
    <property type="match status" value="1"/>
</dbReference>
<name>A0A5C2SK89_9APHY</name>
<evidence type="ECO:0000256" key="1">
    <source>
        <dbReference type="ARBA" id="ARBA00022574"/>
    </source>
</evidence>
<protein>
    <submittedName>
        <fullName evidence="4">WD40 repeat-like protein</fullName>
    </submittedName>
</protein>
<dbReference type="PRINTS" id="PR00320">
    <property type="entry name" value="GPROTEINBRPT"/>
</dbReference>
<dbReference type="PROSITE" id="PS50294">
    <property type="entry name" value="WD_REPEATS_REGION"/>
    <property type="match status" value="2"/>
</dbReference>
<feature type="repeat" description="WD" evidence="3">
    <location>
        <begin position="358"/>
        <end position="399"/>
    </location>
</feature>
<dbReference type="InterPro" id="IPR015943">
    <property type="entry name" value="WD40/YVTN_repeat-like_dom_sf"/>
</dbReference>
<proteinExistence type="predicted"/>
<dbReference type="AlphaFoldDB" id="A0A5C2SK89"/>
<keyword evidence="5" id="KW-1185">Reference proteome</keyword>
<reference evidence="4" key="1">
    <citation type="journal article" date="2018" name="Genome Biol. Evol.">
        <title>Genomics and development of Lentinus tigrinus, a white-rot wood-decaying mushroom with dimorphic fruiting bodies.</title>
        <authorList>
            <person name="Wu B."/>
            <person name="Xu Z."/>
            <person name="Knudson A."/>
            <person name="Carlson A."/>
            <person name="Chen N."/>
            <person name="Kovaka S."/>
            <person name="LaButti K."/>
            <person name="Lipzen A."/>
            <person name="Pennachio C."/>
            <person name="Riley R."/>
            <person name="Schakwitz W."/>
            <person name="Umezawa K."/>
            <person name="Ohm R.A."/>
            <person name="Grigoriev I.V."/>
            <person name="Nagy L.G."/>
            <person name="Gibbons J."/>
            <person name="Hibbett D."/>
        </authorList>
    </citation>
    <scope>NUCLEOTIDE SEQUENCE [LARGE SCALE GENOMIC DNA]</scope>
    <source>
        <strain evidence="4">ALCF2SS1-6</strain>
    </source>
</reference>
<dbReference type="InterPro" id="IPR001680">
    <property type="entry name" value="WD40_rpt"/>
</dbReference>
<dbReference type="PANTHER" id="PTHR44019:SF8">
    <property type="entry name" value="POC1 CENTRIOLAR PROTEIN HOMOLOG"/>
    <property type="match status" value="1"/>
</dbReference>
<dbReference type="InterPro" id="IPR036322">
    <property type="entry name" value="WD40_repeat_dom_sf"/>
</dbReference>
<dbReference type="EMBL" id="ML122256">
    <property type="protein sequence ID" value="RPD63589.1"/>
    <property type="molecule type" value="Genomic_DNA"/>
</dbReference>
<dbReference type="InterPro" id="IPR050505">
    <property type="entry name" value="WDR55/POC1"/>
</dbReference>
<organism evidence="4 5">
    <name type="scientific">Lentinus tigrinus ALCF2SS1-6</name>
    <dbReference type="NCBI Taxonomy" id="1328759"/>
    <lineage>
        <taxon>Eukaryota</taxon>
        <taxon>Fungi</taxon>
        <taxon>Dikarya</taxon>
        <taxon>Basidiomycota</taxon>
        <taxon>Agaricomycotina</taxon>
        <taxon>Agaricomycetes</taxon>
        <taxon>Polyporales</taxon>
        <taxon>Polyporaceae</taxon>
        <taxon>Lentinus</taxon>
    </lineage>
</organism>
<gene>
    <name evidence="4" type="ORF">L227DRAFT_572742</name>
</gene>
<dbReference type="Pfam" id="PF00400">
    <property type="entry name" value="WD40"/>
    <property type="match status" value="3"/>
</dbReference>
<dbReference type="STRING" id="1328759.A0A5C2SK89"/>
<evidence type="ECO:0000313" key="4">
    <source>
        <dbReference type="EMBL" id="RPD63589.1"/>
    </source>
</evidence>
<evidence type="ECO:0000313" key="5">
    <source>
        <dbReference type="Proteomes" id="UP000313359"/>
    </source>
</evidence>